<evidence type="ECO:0000313" key="3">
    <source>
        <dbReference type="EMBL" id="KAF4361432.1"/>
    </source>
</evidence>
<gene>
    <name evidence="3" type="ORF">F8388_012892</name>
</gene>
<comment type="caution">
    <text evidence="3">The sequence shown here is derived from an EMBL/GenBank/DDBJ whole genome shotgun (WGS) entry which is preliminary data.</text>
</comment>
<evidence type="ECO:0000313" key="4">
    <source>
        <dbReference type="Proteomes" id="UP000525078"/>
    </source>
</evidence>
<protein>
    <recommendedName>
        <fullName evidence="2">DUF4283 domain-containing protein</fullName>
    </recommendedName>
</protein>
<feature type="region of interest" description="Disordered" evidence="1">
    <location>
        <begin position="383"/>
        <end position="520"/>
    </location>
</feature>
<feature type="compositionally biased region" description="Basic and acidic residues" evidence="1">
    <location>
        <begin position="436"/>
        <end position="447"/>
    </location>
</feature>
<reference evidence="3 4" key="1">
    <citation type="journal article" date="2020" name="bioRxiv">
        <title>Sequence and annotation of 42 cannabis genomes reveals extensive copy number variation in cannabinoid synthesis and pathogen resistance genes.</title>
        <authorList>
            <person name="Mckernan K.J."/>
            <person name="Helbert Y."/>
            <person name="Kane L.T."/>
            <person name="Ebling H."/>
            <person name="Zhang L."/>
            <person name="Liu B."/>
            <person name="Eaton Z."/>
            <person name="Mclaughlin S."/>
            <person name="Kingan S."/>
            <person name="Baybayan P."/>
            <person name="Concepcion G."/>
            <person name="Jordan M."/>
            <person name="Riva A."/>
            <person name="Barbazuk W."/>
            <person name="Harkins T."/>
        </authorList>
    </citation>
    <scope>NUCLEOTIDE SEQUENCE [LARGE SCALE GENOMIC DNA]</scope>
    <source>
        <strain evidence="4">cv. Jamaican Lion 4</strain>
        <tissue evidence="3">Leaf</tissue>
    </source>
</reference>
<dbReference type="InterPro" id="IPR040256">
    <property type="entry name" value="At4g02000-like"/>
</dbReference>
<feature type="domain" description="DUF4283" evidence="2">
    <location>
        <begin position="41"/>
        <end position="117"/>
    </location>
</feature>
<dbReference type="PANTHER" id="PTHR31286:SF180">
    <property type="entry name" value="OS10G0362600 PROTEIN"/>
    <property type="match status" value="1"/>
</dbReference>
<evidence type="ECO:0000256" key="1">
    <source>
        <dbReference type="SAM" id="MobiDB-lite"/>
    </source>
</evidence>
<dbReference type="Proteomes" id="UP000525078">
    <property type="component" value="Unassembled WGS sequence"/>
</dbReference>
<dbReference type="AlphaFoldDB" id="A0A7J6ESM2"/>
<feature type="region of interest" description="Disordered" evidence="1">
    <location>
        <begin position="262"/>
        <end position="285"/>
    </location>
</feature>
<dbReference type="EMBL" id="JAATIP010000192">
    <property type="protein sequence ID" value="KAF4361432.1"/>
    <property type="molecule type" value="Genomic_DNA"/>
</dbReference>
<feature type="compositionally biased region" description="Polar residues" evidence="1">
    <location>
        <begin position="448"/>
        <end position="461"/>
    </location>
</feature>
<proteinExistence type="predicted"/>
<dbReference type="PANTHER" id="PTHR31286">
    <property type="entry name" value="GLYCINE-RICH CELL WALL STRUCTURAL PROTEIN 1.8-LIKE"/>
    <property type="match status" value="1"/>
</dbReference>
<sequence>MDPATVCRLFEDSVQISHNDLTFSLNPGEVDEPQEANQVLLGKIFNRHRLGKSAIQGSLKLSWNAIKGWKWKELEDGVLQFTFARREDALNVLSRRPWFVCGALLVIMPWPAWLSPSEVKFDKTPMWVTIDRIPPFYWNLSNLKELATKASSVFDLPLGIEDARAIQNGDSDEMRENRRQLPGKKRIVSEDNATVGDSPPGMVITQMPLVYLPGIGEIAPFGNNSKMVSVQDLQEAAKRYSAKKAAIHALTQSLQADCSEIGGSEEIGTGGTPSESRETNEGINENNQIPILIEEMKGTTSVDGGVEETGHVRKRRNDTFCNNSILGPQAQYLDWPSKECWVQPKAREMMKGALTIDKFFREPTLFNPILDIEDFRVQEHLHGPRKRKASDGIVIGPSSQPNYFPLSPKERSNTTKVHNPNLDNLTTLTETNSSIPKEEVAVEEKTQEIATSFSPGSNEESTPSRRRGKGRGSIRGTSGNLGTPKRRGRPPKHQPPLAATPKSFKGGKSGKSRLKGQSSTITHWEGRDFDLKSNKNLITGVITSDPPGISWRLLGTYGPPNKLEKERFWLQVGDLVLNMPRIRDNECYNYNGNMARYAFDLRRMVHRSGLIDLGFQGPVYTWAKGGTSSNGVSKMKRVRLDRGLSSTEW</sequence>
<feature type="compositionally biased region" description="Low complexity" evidence="1">
    <location>
        <begin position="419"/>
        <end position="432"/>
    </location>
</feature>
<evidence type="ECO:0000259" key="2">
    <source>
        <dbReference type="Pfam" id="PF14111"/>
    </source>
</evidence>
<accession>A0A7J6ESM2</accession>
<dbReference type="InterPro" id="IPR025558">
    <property type="entry name" value="DUF4283"/>
</dbReference>
<dbReference type="Pfam" id="PF14111">
    <property type="entry name" value="DUF4283"/>
    <property type="match status" value="1"/>
</dbReference>
<organism evidence="3 4">
    <name type="scientific">Cannabis sativa</name>
    <name type="common">Hemp</name>
    <name type="synonym">Marijuana</name>
    <dbReference type="NCBI Taxonomy" id="3483"/>
    <lineage>
        <taxon>Eukaryota</taxon>
        <taxon>Viridiplantae</taxon>
        <taxon>Streptophyta</taxon>
        <taxon>Embryophyta</taxon>
        <taxon>Tracheophyta</taxon>
        <taxon>Spermatophyta</taxon>
        <taxon>Magnoliopsida</taxon>
        <taxon>eudicotyledons</taxon>
        <taxon>Gunneridae</taxon>
        <taxon>Pentapetalae</taxon>
        <taxon>rosids</taxon>
        <taxon>fabids</taxon>
        <taxon>Rosales</taxon>
        <taxon>Cannabaceae</taxon>
        <taxon>Cannabis</taxon>
    </lineage>
</organism>
<name>A0A7J6ESM2_CANSA</name>